<accession>A0AAU7VIP3</accession>
<dbReference type="SUPFAM" id="SSF53383">
    <property type="entry name" value="PLP-dependent transferases"/>
    <property type="match status" value="1"/>
</dbReference>
<evidence type="ECO:0000313" key="6">
    <source>
        <dbReference type="EMBL" id="XBX73690.1"/>
    </source>
</evidence>
<dbReference type="Gene3D" id="3.40.640.10">
    <property type="entry name" value="Type I PLP-dependent aspartate aminotransferase-like (Major domain)"/>
    <property type="match status" value="1"/>
</dbReference>
<dbReference type="InterPro" id="IPR015422">
    <property type="entry name" value="PyrdxlP-dep_Trfase_small"/>
</dbReference>
<dbReference type="GO" id="GO:0006526">
    <property type="term" value="P:L-arginine biosynthetic process"/>
    <property type="evidence" value="ECO:0007669"/>
    <property type="project" value="UniProtKB-ARBA"/>
</dbReference>
<dbReference type="EMBL" id="CP158367">
    <property type="protein sequence ID" value="XBX73690.1"/>
    <property type="molecule type" value="Genomic_DNA"/>
</dbReference>
<dbReference type="AlphaFoldDB" id="A0AAU7VIP3"/>
<dbReference type="PANTHER" id="PTHR11986">
    <property type="entry name" value="AMINOTRANSFERASE CLASS III"/>
    <property type="match status" value="1"/>
</dbReference>
<dbReference type="PROSITE" id="PS00600">
    <property type="entry name" value="AA_TRANSFER_CLASS_3"/>
    <property type="match status" value="1"/>
</dbReference>
<dbReference type="InterPro" id="IPR005814">
    <property type="entry name" value="Aminotrans_3"/>
</dbReference>
<dbReference type="GO" id="GO:0042802">
    <property type="term" value="F:identical protein binding"/>
    <property type="evidence" value="ECO:0007669"/>
    <property type="project" value="TreeGrafter"/>
</dbReference>
<evidence type="ECO:0000256" key="3">
    <source>
        <dbReference type="ARBA" id="ARBA00022679"/>
    </source>
</evidence>
<dbReference type="InterPro" id="IPR015421">
    <property type="entry name" value="PyrdxlP-dep_Trfase_major"/>
</dbReference>
<evidence type="ECO:0000256" key="4">
    <source>
        <dbReference type="ARBA" id="ARBA00022898"/>
    </source>
</evidence>
<reference evidence="6" key="2">
    <citation type="submission" date="2024-06" db="EMBL/GenBank/DDBJ databases">
        <authorList>
            <person name="Petrova K.O."/>
            <person name="Toshchakov S.V."/>
            <person name="Boltjanskaja Y.V."/>
            <person name="Kevbrin V."/>
        </authorList>
    </citation>
    <scope>NUCLEOTIDE SEQUENCE</scope>
    <source>
        <strain evidence="6">Z-910T</strain>
    </source>
</reference>
<dbReference type="NCBIfam" id="TIGR00707">
    <property type="entry name" value="argD"/>
    <property type="match status" value="1"/>
</dbReference>
<dbReference type="FunFam" id="3.40.640.10:FF:000004">
    <property type="entry name" value="Acetylornithine aminotransferase"/>
    <property type="match status" value="1"/>
</dbReference>
<dbReference type="Pfam" id="PF00202">
    <property type="entry name" value="Aminotran_3"/>
    <property type="match status" value="1"/>
</dbReference>
<dbReference type="GO" id="GO:0030170">
    <property type="term" value="F:pyridoxal phosphate binding"/>
    <property type="evidence" value="ECO:0007669"/>
    <property type="project" value="InterPro"/>
</dbReference>
<evidence type="ECO:0000256" key="1">
    <source>
        <dbReference type="ARBA" id="ARBA00001933"/>
    </source>
</evidence>
<name>A0AAU7VIP3_9FIRM</name>
<dbReference type="PANTHER" id="PTHR11986:SF112">
    <property type="entry name" value="PUTRESCINE AMINOTRANSFERASE"/>
    <property type="match status" value="1"/>
</dbReference>
<proteinExistence type="inferred from homology"/>
<dbReference type="CDD" id="cd00610">
    <property type="entry name" value="OAT_like"/>
    <property type="match status" value="1"/>
</dbReference>
<dbReference type="InterPro" id="IPR015424">
    <property type="entry name" value="PyrdxlP-dep_Trfase"/>
</dbReference>
<sequence>MADSIEKTLSQYEEYVNPAMARLFKFMGLANTEEKADGIYIYDNEGKKYIDCLGGYGSINVGHCNSQVVGAVKSQLDKMALSSKILINRPMAQLSELLADITPGDLKYSFICNSGTEAVEGALKLAKIATGKKEVIATKGGFHGKSLGALSATGRDLFKEPFMPLLPGFKHVPFGDIEAIENEINQETAAIIIEIIQGEGGIIVPPNNYVKQLRKLCDQNNILLIVDEVQTGMGRTGKMFACEHYDITPDIICLAKALGGGVMPIGAYVATDKLWEKYIDAPMLHTSTFGGNPLACVAAMETIKFIQEKDLIEKTAENGEYFLNGLRKLENKYPDLIEEVRGMGLLLGLEFTKEGIGGMLMSESIERGLLVAYTLNNEKIIRIEPPLTITKDEIDKVLSILEEGLQATQPFVEDL</sequence>
<protein>
    <submittedName>
        <fullName evidence="6">Acetylornithine/succinylornithine family transaminase</fullName>
    </submittedName>
</protein>
<dbReference type="InterPro" id="IPR050103">
    <property type="entry name" value="Class-III_PLP-dep_AT"/>
</dbReference>
<dbReference type="PIRSF" id="PIRSF000521">
    <property type="entry name" value="Transaminase_4ab_Lys_Orn"/>
    <property type="match status" value="1"/>
</dbReference>
<dbReference type="Gene3D" id="3.90.1150.10">
    <property type="entry name" value="Aspartate Aminotransferase, domain 1"/>
    <property type="match status" value="1"/>
</dbReference>
<keyword evidence="3" id="KW-0808">Transferase</keyword>
<dbReference type="RefSeq" id="WP_350342452.1">
    <property type="nucleotide sequence ID" value="NZ_CP158367.1"/>
</dbReference>
<comment type="cofactor">
    <cofactor evidence="1">
        <name>pyridoxal 5'-phosphate</name>
        <dbReference type="ChEBI" id="CHEBI:597326"/>
    </cofactor>
</comment>
<gene>
    <name evidence="6" type="ORF">PRVXT_001690</name>
</gene>
<organism evidence="6">
    <name type="scientific">Proteinivorax tanatarense</name>
    <dbReference type="NCBI Taxonomy" id="1260629"/>
    <lineage>
        <taxon>Bacteria</taxon>
        <taxon>Bacillati</taxon>
        <taxon>Bacillota</taxon>
        <taxon>Clostridia</taxon>
        <taxon>Eubacteriales</taxon>
        <taxon>Proteinivoracaceae</taxon>
        <taxon>Proteinivorax</taxon>
    </lineage>
</organism>
<keyword evidence="2" id="KW-0032">Aminotransferase</keyword>
<evidence type="ECO:0000256" key="5">
    <source>
        <dbReference type="RuleBase" id="RU003560"/>
    </source>
</evidence>
<reference evidence="6" key="1">
    <citation type="journal article" date="2013" name="Extremophiles">
        <title>Proteinivorax tanatarense gen. nov., sp. nov., an anaerobic, haloalkaliphilic, proteolytic bacterium isolated from a decaying algal bloom, and proposal of Proteinivoraceae fam. nov.</title>
        <authorList>
            <person name="Kevbrin V."/>
            <person name="Boltyanskaya Y."/>
            <person name="Zhilina T."/>
            <person name="Kolganova T."/>
            <person name="Lavrentjeva E."/>
            <person name="Kuznetsov B."/>
        </authorList>
    </citation>
    <scope>NUCLEOTIDE SEQUENCE</scope>
    <source>
        <strain evidence="6">Z-910T</strain>
    </source>
</reference>
<comment type="similarity">
    <text evidence="5">Belongs to the class-III pyridoxal-phosphate-dependent aminotransferase family.</text>
</comment>
<dbReference type="InterPro" id="IPR004636">
    <property type="entry name" value="AcOrn/SuccOrn_fam"/>
</dbReference>
<dbReference type="GO" id="GO:0033094">
    <property type="term" value="F:putrescine--2-oxoglutarate transaminase activity"/>
    <property type="evidence" value="ECO:0007669"/>
    <property type="project" value="TreeGrafter"/>
</dbReference>
<evidence type="ECO:0000256" key="2">
    <source>
        <dbReference type="ARBA" id="ARBA00022576"/>
    </source>
</evidence>
<keyword evidence="4 5" id="KW-0663">Pyridoxal phosphate</keyword>
<dbReference type="GO" id="GO:0009447">
    <property type="term" value="P:putrescine catabolic process"/>
    <property type="evidence" value="ECO:0007669"/>
    <property type="project" value="TreeGrafter"/>
</dbReference>
<dbReference type="InterPro" id="IPR049704">
    <property type="entry name" value="Aminotrans_3_PPA_site"/>
</dbReference>